<accession>A0A940MTA3</accession>
<dbReference type="InterPro" id="IPR005000">
    <property type="entry name" value="Aldolase/citrate-lyase_domain"/>
</dbReference>
<evidence type="ECO:0000313" key="6">
    <source>
        <dbReference type="Proteomes" id="UP000675940"/>
    </source>
</evidence>
<proteinExistence type="predicted"/>
<evidence type="ECO:0000256" key="1">
    <source>
        <dbReference type="ARBA" id="ARBA00022723"/>
    </source>
</evidence>
<sequence>MLLKKNAFKTALQEMRLQRGIWCTLSDPLAAEMTAGCGYDWMLFDTEHSPTGIHNILPLLQAVAPYMVSPIVRPAVLEPALIKKYLDFGAQTILVPYVQTPEEAALAVASVTYPPEGIRGVAGMTRATGFGTIAGYHEKARDEICILVQIETVQAVERMEEIAATPGLDGIFIGPADLAASMGYPGQPSHPEVKRAVVDHIRRIRALGLPPGVLAVDLSLAQDCIDAGAVFVSQDLDLIALRKGLSLT</sequence>
<gene>
    <name evidence="5" type="ORF">J5474_17475</name>
</gene>
<dbReference type="GO" id="GO:0005737">
    <property type="term" value="C:cytoplasm"/>
    <property type="evidence" value="ECO:0007669"/>
    <property type="project" value="TreeGrafter"/>
</dbReference>
<dbReference type="GO" id="GO:0016832">
    <property type="term" value="F:aldehyde-lyase activity"/>
    <property type="evidence" value="ECO:0007669"/>
    <property type="project" value="TreeGrafter"/>
</dbReference>
<dbReference type="AlphaFoldDB" id="A0A940MTA3"/>
<evidence type="ECO:0000259" key="4">
    <source>
        <dbReference type="Pfam" id="PF03328"/>
    </source>
</evidence>
<comment type="catalytic activity">
    <reaction evidence="3">
        <text>D-glyceraldehyde + pyruvate = 2-dehydro-3-deoxy-L-galactonate</text>
        <dbReference type="Rhea" id="RHEA:80055"/>
        <dbReference type="ChEBI" id="CHEBI:15361"/>
        <dbReference type="ChEBI" id="CHEBI:17378"/>
        <dbReference type="ChEBI" id="CHEBI:75545"/>
    </reaction>
</comment>
<dbReference type="GO" id="GO:0046872">
    <property type="term" value="F:metal ion binding"/>
    <property type="evidence" value="ECO:0007669"/>
    <property type="project" value="UniProtKB-KW"/>
</dbReference>
<evidence type="ECO:0000256" key="3">
    <source>
        <dbReference type="ARBA" id="ARBA00045074"/>
    </source>
</evidence>
<dbReference type="PANTHER" id="PTHR30502:SF4">
    <property type="entry name" value="5-KETO-4-DEOXY-D-GLUCARATE ALDOLASE"/>
    <property type="match status" value="1"/>
</dbReference>
<dbReference type="EMBL" id="JAGISH010000011">
    <property type="protein sequence ID" value="MBP0484268.1"/>
    <property type="molecule type" value="Genomic_DNA"/>
</dbReference>
<keyword evidence="6" id="KW-1185">Reference proteome</keyword>
<comment type="caution">
    <text evidence="5">The sequence shown here is derived from an EMBL/GenBank/DDBJ whole genome shotgun (WGS) entry which is preliminary data.</text>
</comment>
<keyword evidence="1" id="KW-0479">Metal-binding</keyword>
<dbReference type="PANTHER" id="PTHR30502">
    <property type="entry name" value="2-KETO-3-DEOXY-L-RHAMNONATE ALDOLASE"/>
    <property type="match status" value="1"/>
</dbReference>
<name>A0A940MTA3_9RHOB</name>
<dbReference type="InterPro" id="IPR015813">
    <property type="entry name" value="Pyrv/PenolPyrv_kinase-like_dom"/>
</dbReference>
<feature type="domain" description="HpcH/HpaI aldolase/citrate lyase" evidence="4">
    <location>
        <begin position="19"/>
        <end position="238"/>
    </location>
</feature>
<dbReference type="SUPFAM" id="SSF51621">
    <property type="entry name" value="Phosphoenolpyruvate/pyruvate domain"/>
    <property type="match status" value="1"/>
</dbReference>
<dbReference type="InterPro" id="IPR050251">
    <property type="entry name" value="HpcH-HpaI_aldolase"/>
</dbReference>
<dbReference type="RefSeq" id="WP_209362460.1">
    <property type="nucleotide sequence ID" value="NZ_JAGISH010000011.1"/>
</dbReference>
<protein>
    <submittedName>
        <fullName evidence="5">4-hydroxy-2-oxo-heptane-1,7-dioate aldolase</fullName>
    </submittedName>
</protein>
<evidence type="ECO:0000313" key="5">
    <source>
        <dbReference type="EMBL" id="MBP0484268.1"/>
    </source>
</evidence>
<reference evidence="5" key="1">
    <citation type="submission" date="2021-03" db="EMBL/GenBank/DDBJ databases">
        <title>Sagittula salina sp. nov. strain M10.9X isolated from the marine waste.</title>
        <authorList>
            <person name="Satari L."/>
            <person name="Molina-Menor E."/>
            <person name="Vidal-Verdu A."/>
            <person name="Pascual J."/>
            <person name="Pereto J."/>
            <person name="Porcar M."/>
        </authorList>
    </citation>
    <scope>NUCLEOTIDE SEQUENCE</scope>
    <source>
        <strain evidence="5">M10.9X</strain>
    </source>
</reference>
<evidence type="ECO:0000256" key="2">
    <source>
        <dbReference type="ARBA" id="ARBA00023239"/>
    </source>
</evidence>
<dbReference type="Proteomes" id="UP000675940">
    <property type="component" value="Unassembled WGS sequence"/>
</dbReference>
<organism evidence="5 6">
    <name type="scientific">Sagittula salina</name>
    <dbReference type="NCBI Taxonomy" id="2820268"/>
    <lineage>
        <taxon>Bacteria</taxon>
        <taxon>Pseudomonadati</taxon>
        <taxon>Pseudomonadota</taxon>
        <taxon>Alphaproteobacteria</taxon>
        <taxon>Rhodobacterales</taxon>
        <taxon>Roseobacteraceae</taxon>
        <taxon>Sagittula</taxon>
    </lineage>
</organism>
<keyword evidence="2" id="KW-0456">Lyase</keyword>
<dbReference type="Gene3D" id="3.20.20.60">
    <property type="entry name" value="Phosphoenolpyruvate-binding domains"/>
    <property type="match status" value="1"/>
</dbReference>
<dbReference type="InterPro" id="IPR040442">
    <property type="entry name" value="Pyrv_kinase-like_dom_sf"/>
</dbReference>
<dbReference type="Pfam" id="PF03328">
    <property type="entry name" value="HpcH_HpaI"/>
    <property type="match status" value="1"/>
</dbReference>